<dbReference type="EMBL" id="SRLO01001598">
    <property type="protein sequence ID" value="TNN36588.1"/>
    <property type="molecule type" value="Genomic_DNA"/>
</dbReference>
<comment type="caution">
    <text evidence="2">The sequence shown here is derived from an EMBL/GenBank/DDBJ whole genome shotgun (WGS) entry which is preliminary data.</text>
</comment>
<organism evidence="2 3">
    <name type="scientific">Liparis tanakae</name>
    <name type="common">Tanaka's snailfish</name>
    <dbReference type="NCBI Taxonomy" id="230148"/>
    <lineage>
        <taxon>Eukaryota</taxon>
        <taxon>Metazoa</taxon>
        <taxon>Chordata</taxon>
        <taxon>Craniata</taxon>
        <taxon>Vertebrata</taxon>
        <taxon>Euteleostomi</taxon>
        <taxon>Actinopterygii</taxon>
        <taxon>Neopterygii</taxon>
        <taxon>Teleostei</taxon>
        <taxon>Neoteleostei</taxon>
        <taxon>Acanthomorphata</taxon>
        <taxon>Eupercaria</taxon>
        <taxon>Perciformes</taxon>
        <taxon>Cottioidei</taxon>
        <taxon>Cottales</taxon>
        <taxon>Liparidae</taxon>
        <taxon>Liparis</taxon>
    </lineage>
</organism>
<sequence length="60" mass="6794">MIHQADGGREEKWAGPQQGHDIRPAGPMDPMRREVTRTLERKEGPLGMKRCSNRTMPVPV</sequence>
<keyword evidence="3" id="KW-1185">Reference proteome</keyword>
<proteinExistence type="predicted"/>
<feature type="compositionally biased region" description="Basic and acidic residues" evidence="1">
    <location>
        <begin position="1"/>
        <end position="13"/>
    </location>
</feature>
<name>A0A4Z2F669_9TELE</name>
<feature type="compositionally biased region" description="Basic and acidic residues" evidence="1">
    <location>
        <begin position="30"/>
        <end position="44"/>
    </location>
</feature>
<evidence type="ECO:0000313" key="2">
    <source>
        <dbReference type="EMBL" id="TNN36588.1"/>
    </source>
</evidence>
<dbReference type="Proteomes" id="UP000314294">
    <property type="component" value="Unassembled WGS sequence"/>
</dbReference>
<feature type="region of interest" description="Disordered" evidence="1">
    <location>
        <begin position="1"/>
        <end position="60"/>
    </location>
</feature>
<reference evidence="2 3" key="1">
    <citation type="submission" date="2019-03" db="EMBL/GenBank/DDBJ databases">
        <title>First draft genome of Liparis tanakae, snailfish: a comprehensive survey of snailfish specific genes.</title>
        <authorList>
            <person name="Kim W."/>
            <person name="Song I."/>
            <person name="Jeong J.-H."/>
            <person name="Kim D."/>
            <person name="Kim S."/>
            <person name="Ryu S."/>
            <person name="Song J.Y."/>
            <person name="Lee S.K."/>
        </authorList>
    </citation>
    <scope>NUCLEOTIDE SEQUENCE [LARGE SCALE GENOMIC DNA]</scope>
    <source>
        <tissue evidence="2">Muscle</tissue>
    </source>
</reference>
<protein>
    <submittedName>
        <fullName evidence="2">Uncharacterized protein</fullName>
    </submittedName>
</protein>
<evidence type="ECO:0000256" key="1">
    <source>
        <dbReference type="SAM" id="MobiDB-lite"/>
    </source>
</evidence>
<accession>A0A4Z2F669</accession>
<gene>
    <name evidence="2" type="ORF">EYF80_053245</name>
</gene>
<dbReference type="AlphaFoldDB" id="A0A4Z2F669"/>
<evidence type="ECO:0000313" key="3">
    <source>
        <dbReference type="Proteomes" id="UP000314294"/>
    </source>
</evidence>